<comment type="caution">
    <text evidence="2">The sequence shown here is derived from an EMBL/GenBank/DDBJ whole genome shotgun (WGS) entry which is preliminary data.</text>
</comment>
<dbReference type="OrthoDB" id="4569302at2"/>
<gene>
    <name evidence="2" type="ORF">D5S18_15045</name>
</gene>
<keyword evidence="3" id="KW-1185">Reference proteome</keyword>
<evidence type="ECO:0008006" key="4">
    <source>
        <dbReference type="Google" id="ProtNLM"/>
    </source>
</evidence>
<dbReference type="EMBL" id="QZFU01000019">
    <property type="protein sequence ID" value="RJO74767.1"/>
    <property type="molecule type" value="Genomic_DNA"/>
</dbReference>
<feature type="chain" id="PRO_5039340346" description="DUF3558 domain-containing protein" evidence="1">
    <location>
        <begin position="21"/>
        <end position="137"/>
    </location>
</feature>
<evidence type="ECO:0000313" key="2">
    <source>
        <dbReference type="EMBL" id="RJO74767.1"/>
    </source>
</evidence>
<dbReference type="RefSeq" id="WP_120041404.1">
    <property type="nucleotide sequence ID" value="NZ_QZFU01000019.1"/>
</dbReference>
<dbReference type="Proteomes" id="UP000266677">
    <property type="component" value="Unassembled WGS sequence"/>
</dbReference>
<name>A0A3A4KZ14_9NOCA</name>
<evidence type="ECO:0000256" key="1">
    <source>
        <dbReference type="SAM" id="SignalP"/>
    </source>
</evidence>
<accession>A0A3A4KZ14</accession>
<proteinExistence type="predicted"/>
<sequence length="137" mass="14265">MIIGGIAWATAGFAAAAVMAGCAVGHSPGAAQGARANPAVATVARVDAAAVGFCAAEIIAKDLGIIGEFDAAWAEVTECDGHWALIAWDQVGDTRRVIRRDPIDGWKTYAYTAHSICWTSAVTDGVAPRLQRYFLGC</sequence>
<reference evidence="2 3" key="1">
    <citation type="submission" date="2018-09" db="EMBL/GenBank/DDBJ databases">
        <title>YIM PH21274 draft genome.</title>
        <authorList>
            <person name="Miao C."/>
        </authorList>
    </citation>
    <scope>NUCLEOTIDE SEQUENCE [LARGE SCALE GENOMIC DNA]</scope>
    <source>
        <strain evidence="2 3">YIM PH 21724</strain>
    </source>
</reference>
<organism evidence="2 3">
    <name type="scientific">Nocardia panacis</name>
    <dbReference type="NCBI Taxonomy" id="2340916"/>
    <lineage>
        <taxon>Bacteria</taxon>
        <taxon>Bacillati</taxon>
        <taxon>Actinomycetota</taxon>
        <taxon>Actinomycetes</taxon>
        <taxon>Mycobacteriales</taxon>
        <taxon>Nocardiaceae</taxon>
        <taxon>Nocardia</taxon>
    </lineage>
</organism>
<evidence type="ECO:0000313" key="3">
    <source>
        <dbReference type="Proteomes" id="UP000266677"/>
    </source>
</evidence>
<protein>
    <recommendedName>
        <fullName evidence="4">DUF3558 domain-containing protein</fullName>
    </recommendedName>
</protein>
<feature type="signal peptide" evidence="1">
    <location>
        <begin position="1"/>
        <end position="20"/>
    </location>
</feature>
<keyword evidence="1" id="KW-0732">Signal</keyword>
<dbReference type="AlphaFoldDB" id="A0A3A4KZ14"/>